<name>A0A2K5PGF6_CEBIM</name>
<reference evidence="4" key="1">
    <citation type="submission" date="2025-08" db="UniProtKB">
        <authorList>
            <consortium name="Ensembl"/>
        </authorList>
    </citation>
    <scope>IDENTIFICATION</scope>
</reference>
<feature type="chain" id="PRO_5014341023" evidence="2">
    <location>
        <begin position="26"/>
        <end position="84"/>
    </location>
</feature>
<dbReference type="Proteomes" id="UP000233040">
    <property type="component" value="Unassembled WGS sequence"/>
</dbReference>
<keyword evidence="2" id="KW-0732">Signal</keyword>
<proteinExistence type="predicted"/>
<keyword evidence="5" id="KW-1185">Reference proteome</keyword>
<evidence type="ECO:0000313" key="4">
    <source>
        <dbReference type="Ensembl" id="ENSCCAP00000002706.1"/>
    </source>
</evidence>
<evidence type="ECO:0000259" key="3">
    <source>
        <dbReference type="PROSITE" id="PS51390"/>
    </source>
</evidence>
<dbReference type="PANTHER" id="PTHR46751:SF1">
    <property type="entry name" value="WAP FOUR-DISULFIDE CORE DOMAIN PROTEIN 6A"/>
    <property type="match status" value="1"/>
</dbReference>
<dbReference type="AlphaFoldDB" id="A0A2K5PGF6"/>
<gene>
    <name evidence="4" type="primary">WFDC6</name>
</gene>
<sequence>MGLSGFLPILIPVILLGDIQGPGHAEGNISSPLLGSCPKIRVRCPMDEIDQCTQHSECPKDMKCCMYSCGNKCVALKEGNSDTF</sequence>
<dbReference type="PANTHER" id="PTHR46751">
    <property type="entry name" value="EPPIN"/>
    <property type="match status" value="1"/>
</dbReference>
<evidence type="ECO:0000256" key="2">
    <source>
        <dbReference type="SAM" id="SignalP"/>
    </source>
</evidence>
<evidence type="ECO:0000256" key="1">
    <source>
        <dbReference type="ARBA" id="ARBA00023157"/>
    </source>
</evidence>
<evidence type="ECO:0000313" key="5">
    <source>
        <dbReference type="Proteomes" id="UP000233040"/>
    </source>
</evidence>
<feature type="domain" description="WAP" evidence="3">
    <location>
        <begin position="30"/>
        <end position="77"/>
    </location>
</feature>
<dbReference type="GO" id="GO:0030414">
    <property type="term" value="F:peptidase inhibitor activity"/>
    <property type="evidence" value="ECO:0007669"/>
    <property type="project" value="InterPro"/>
</dbReference>
<dbReference type="Gene3D" id="4.10.75.10">
    <property type="entry name" value="Elafin-like"/>
    <property type="match status" value="1"/>
</dbReference>
<dbReference type="GeneTree" id="ENSGT00940000164575"/>
<accession>A0A2K5PGF6</accession>
<dbReference type="SUPFAM" id="SSF57256">
    <property type="entry name" value="Elafin-like"/>
    <property type="match status" value="1"/>
</dbReference>
<protein>
    <submittedName>
        <fullName evidence="4">WAP four-disulfide core domain 6</fullName>
    </submittedName>
</protein>
<reference evidence="4" key="2">
    <citation type="submission" date="2025-09" db="UniProtKB">
        <authorList>
            <consortium name="Ensembl"/>
        </authorList>
    </citation>
    <scope>IDENTIFICATION</scope>
</reference>
<organism evidence="4 5">
    <name type="scientific">Cebus imitator</name>
    <name type="common">Panamanian white-faced capuchin</name>
    <name type="synonym">Cebus capucinus imitator</name>
    <dbReference type="NCBI Taxonomy" id="2715852"/>
    <lineage>
        <taxon>Eukaryota</taxon>
        <taxon>Metazoa</taxon>
        <taxon>Chordata</taxon>
        <taxon>Craniata</taxon>
        <taxon>Vertebrata</taxon>
        <taxon>Euteleostomi</taxon>
        <taxon>Mammalia</taxon>
        <taxon>Eutheria</taxon>
        <taxon>Euarchontoglires</taxon>
        <taxon>Primates</taxon>
        <taxon>Haplorrhini</taxon>
        <taxon>Platyrrhini</taxon>
        <taxon>Cebidae</taxon>
        <taxon>Cebinae</taxon>
        <taxon>Cebus</taxon>
    </lineage>
</organism>
<dbReference type="STRING" id="9516.ENSCCAP00000002706"/>
<dbReference type="Ensembl" id="ENSCCAT00000017098.1">
    <property type="protein sequence ID" value="ENSCCAP00000002706.1"/>
    <property type="gene ID" value="ENSCCAG00000015992.1"/>
</dbReference>
<dbReference type="OMA" id="CPMDEID"/>
<dbReference type="InterPro" id="IPR051388">
    <property type="entry name" value="Serpin_venom_toxin"/>
</dbReference>
<dbReference type="InterPro" id="IPR036645">
    <property type="entry name" value="Elafin-like_sf"/>
</dbReference>
<feature type="signal peptide" evidence="2">
    <location>
        <begin position="1"/>
        <end position="25"/>
    </location>
</feature>
<dbReference type="InterPro" id="IPR008197">
    <property type="entry name" value="WAP_dom"/>
</dbReference>
<keyword evidence="1" id="KW-1015">Disulfide bond</keyword>
<dbReference type="Pfam" id="PF00095">
    <property type="entry name" value="WAP"/>
    <property type="match status" value="1"/>
</dbReference>
<dbReference type="GO" id="GO:0005615">
    <property type="term" value="C:extracellular space"/>
    <property type="evidence" value="ECO:0007669"/>
    <property type="project" value="TreeGrafter"/>
</dbReference>
<dbReference type="PROSITE" id="PS51390">
    <property type="entry name" value="WAP"/>
    <property type="match status" value="1"/>
</dbReference>